<proteinExistence type="predicted"/>
<gene>
    <name evidence="2" type="ORF">PG991_000838</name>
</gene>
<dbReference type="InterPro" id="IPR011990">
    <property type="entry name" value="TPR-like_helical_dom_sf"/>
</dbReference>
<feature type="region of interest" description="Disordered" evidence="1">
    <location>
        <begin position="188"/>
        <end position="222"/>
    </location>
</feature>
<feature type="compositionally biased region" description="Basic and acidic residues" evidence="1">
    <location>
        <begin position="9"/>
        <end position="21"/>
    </location>
</feature>
<comment type="caution">
    <text evidence="2">The sequence shown here is derived from an EMBL/GenBank/DDBJ whole genome shotgun (WGS) entry which is preliminary data.</text>
</comment>
<organism evidence="2 3">
    <name type="scientific">Apiospora marii</name>
    <dbReference type="NCBI Taxonomy" id="335849"/>
    <lineage>
        <taxon>Eukaryota</taxon>
        <taxon>Fungi</taxon>
        <taxon>Dikarya</taxon>
        <taxon>Ascomycota</taxon>
        <taxon>Pezizomycotina</taxon>
        <taxon>Sordariomycetes</taxon>
        <taxon>Xylariomycetidae</taxon>
        <taxon>Amphisphaeriales</taxon>
        <taxon>Apiosporaceae</taxon>
        <taxon>Apiospora</taxon>
    </lineage>
</organism>
<dbReference type="Gene3D" id="1.25.40.10">
    <property type="entry name" value="Tetratricopeptide repeat domain"/>
    <property type="match status" value="1"/>
</dbReference>
<dbReference type="SUPFAM" id="SSF48452">
    <property type="entry name" value="TPR-like"/>
    <property type="match status" value="1"/>
</dbReference>
<protein>
    <submittedName>
        <fullName evidence="2">Uncharacterized protein</fullName>
    </submittedName>
</protein>
<dbReference type="EMBL" id="JAQQWI010000002">
    <property type="protein sequence ID" value="KAK8037492.1"/>
    <property type="molecule type" value="Genomic_DNA"/>
</dbReference>
<name>A0ABR1STE9_9PEZI</name>
<sequence length="507" mass="56194">MARRNHKDHLKETKPKPKKEQNIPLIPQQKLETASDFENAANEHEEAGGKWRAGDAAKSMRFFQRAIDTYDQGLKAFPQDLDLAYNKARIFLEVAEHPTLLSQLRETLLEWLQRGLEAHRYALNVDPNNADTLFNTSQILTSIAEEISNDDDVSDEEAFKALQEAMDLQQKCLSIQEVKLQETLTQQNLAAEQPPSQEADMAGTSASAEASTEQDSSGEEYQDVTVIEPVTPEVVIDTLLVQLRTLTTFCNVRSASSEDLSPSWLQGAEERSKEILSRLQVLSTDQPKKFPEIALTKANFASALLEVGYRSGNLDATTYKTERDAAFTIPDLGLENSHEALITNARSLIAFSSALSEIQFTDAQSLATLRWNALTEGIKSLKMSSEVQGIDNDEKSLSHMLRGDCSLQLHNLRYVPWSHQSAATNAAQNLKNATVFYRNAKALSSDPEQKSVAGLRSVVAEYISTLEEGQPADIGPIIKSSNGDPAWVMEQMEDMMADCVLPLGLFD</sequence>
<keyword evidence="3" id="KW-1185">Reference proteome</keyword>
<evidence type="ECO:0000256" key="1">
    <source>
        <dbReference type="SAM" id="MobiDB-lite"/>
    </source>
</evidence>
<feature type="compositionally biased region" description="Low complexity" evidence="1">
    <location>
        <begin position="204"/>
        <end position="213"/>
    </location>
</feature>
<dbReference type="Proteomes" id="UP001396898">
    <property type="component" value="Unassembled WGS sequence"/>
</dbReference>
<evidence type="ECO:0000313" key="3">
    <source>
        <dbReference type="Proteomes" id="UP001396898"/>
    </source>
</evidence>
<reference evidence="2 3" key="1">
    <citation type="submission" date="2023-01" db="EMBL/GenBank/DDBJ databases">
        <title>Analysis of 21 Apiospora genomes using comparative genomics revels a genus with tremendous synthesis potential of carbohydrate active enzymes and secondary metabolites.</title>
        <authorList>
            <person name="Sorensen T."/>
        </authorList>
    </citation>
    <scope>NUCLEOTIDE SEQUENCE [LARGE SCALE GENOMIC DNA]</scope>
    <source>
        <strain evidence="2 3">CBS 20057</strain>
    </source>
</reference>
<evidence type="ECO:0000313" key="2">
    <source>
        <dbReference type="EMBL" id="KAK8037492.1"/>
    </source>
</evidence>
<feature type="region of interest" description="Disordered" evidence="1">
    <location>
        <begin position="1"/>
        <end position="34"/>
    </location>
</feature>
<accession>A0ABR1STE9</accession>